<feature type="domain" description="RING-type" evidence="2">
    <location>
        <begin position="594"/>
        <end position="642"/>
    </location>
</feature>
<proteinExistence type="predicted"/>
<reference evidence="4" key="1">
    <citation type="journal article" date="1999" name="J. Cancer Res. Clin. Oncol.">
        <title>Genomic studies of the Lucke tumor herpesvirus (RaHV-1).</title>
        <authorList>
            <person name="Davison A.J."/>
            <person name="Sauerbier W."/>
            <person name="Dolan A."/>
            <person name="Addison C."/>
            <person name="McKinnell R.G."/>
        </authorList>
    </citation>
    <scope>NUCLEOTIDE SEQUENCE [LARGE SCALE GENOMIC DNA]</scope>
    <source>
        <strain evidence="4">McKinnell</strain>
    </source>
</reference>
<organism evidence="4">
    <name type="scientific">Ranid herpesvirus 1</name>
    <name type="common">Lucke tumor herpesvirus</name>
    <dbReference type="NCBI Taxonomy" id="85655"/>
    <lineage>
        <taxon>Viruses</taxon>
        <taxon>Duplodnaviria</taxon>
        <taxon>Heunggongvirae</taxon>
        <taxon>Peploviricota</taxon>
        <taxon>Herviviricetes</taxon>
        <taxon>Herpesvirales</taxon>
        <taxon>Alloherpesviridae</taxon>
        <taxon>Batravirus</taxon>
        <taxon>Batravirus ranidallo1</taxon>
    </lineage>
</organism>
<dbReference type="EMBL" id="DQ665917">
    <property type="protein sequence ID" value="ABG25719.1"/>
    <property type="molecule type" value="Genomic_DNA"/>
</dbReference>
<accession>Q14VP3</accession>
<evidence type="ECO:0000259" key="2">
    <source>
        <dbReference type="PROSITE" id="PS50089"/>
    </source>
</evidence>
<protein>
    <submittedName>
        <fullName evidence="3">ORF65</fullName>
    </submittedName>
</protein>
<dbReference type="Proteomes" id="UP000011238">
    <property type="component" value="Segment"/>
</dbReference>
<dbReference type="RefSeq" id="YP_656720.1">
    <property type="nucleotide sequence ID" value="NC_008211.1"/>
</dbReference>
<reference evidence="3 4" key="2">
    <citation type="journal article" date="2006" name="J. Gen. Virol.">
        <title>Genome sequences of two frog herpesviruses.</title>
        <authorList>
            <person name="Davison A.J."/>
            <person name="Cunningham C."/>
            <person name="Sauerbier W."/>
            <person name="McKinnell R.G."/>
        </authorList>
    </citation>
    <scope>NUCLEOTIDE SEQUENCE [LARGE SCALE GENOMIC DNA]</scope>
    <source>
        <strain evidence="3 4">McKinnell</strain>
    </source>
</reference>
<dbReference type="KEGG" id="vg:5141348"/>
<dbReference type="GeneID" id="5141348"/>
<keyword evidence="4" id="KW-1185">Reference proteome</keyword>
<name>Q14VP3_9VIRU</name>
<evidence type="ECO:0000313" key="4">
    <source>
        <dbReference type="Proteomes" id="UP000011238"/>
    </source>
</evidence>
<keyword evidence="1" id="KW-0863">Zinc-finger</keyword>
<keyword evidence="1" id="KW-0862">Zinc</keyword>
<dbReference type="InterPro" id="IPR001841">
    <property type="entry name" value="Znf_RING"/>
</dbReference>
<dbReference type="GO" id="GO:0008270">
    <property type="term" value="F:zinc ion binding"/>
    <property type="evidence" value="ECO:0007669"/>
    <property type="project" value="UniProtKB-KW"/>
</dbReference>
<evidence type="ECO:0000313" key="3">
    <source>
        <dbReference type="EMBL" id="ABG25719.1"/>
    </source>
</evidence>
<dbReference type="PROSITE" id="PS50089">
    <property type="entry name" value="ZF_RING_2"/>
    <property type="match status" value="1"/>
</dbReference>
<evidence type="ECO:0000256" key="1">
    <source>
        <dbReference type="PROSITE-ProRule" id="PRU00175"/>
    </source>
</evidence>
<sequence length="678" mass="77035">MHYTPPVLVRPAGHATPATTLGVLEFASSDPPFLDELEEVLKHTWSAVLPRHSPHVMFYILVIDKSVHYIHNDTPSGCVTATRLYINQSRGTLCLGPGRTIAHAAGTALHALGARFETPPCCGNAPYTYEFYIRDVTSYLAPPRDMWWEPAFPLRGAFATIRAENAPTMAIPIPSVRNTLRGALPRHDTAYRHDISVTEWHKLILCGSNDMLQPTVFRAVVEEVSENDRKAFTLPQSRVPSDKPTIEDQVLLSLSRVYSRRAAQRLPTQWGSFKMSTCAERDFFVCFEPHAQRSTVLRTPLLGDASLDRHTWRTALELPECTRLLLVRQRMRRTYTFHSFVNHCLLGSRICTPDDCIHWIAESEVTRVPGFYFCRRHVVLLGVFVGYSRALAGSCYTVCAASLESASIRATLNPAALLVVQHMPSHICGSGEVVTLLRALANCYTRHNMRDWVRDPNPKYHSYSRMAWAIVDILEGRPLSERFTRLPLTALFGRNPILIIRQLAAALWSNTPRQGRTLSDDELTNFFAAPISAFQHFRHVELFDQCALQWAKRTYAHRTILRQTTATWPPVLARFYAAVYDADTRWLPTSDLICQICRLTSKEIYQPYSDVLEVYQCGHYICSTCHNQITHSLCHYICPLCRQPSRREGCARKHCMEFATHYLLDIEGSLMFIDVDAK</sequence>
<keyword evidence="1" id="KW-0479">Metal-binding</keyword>
<dbReference type="SUPFAM" id="SSF57850">
    <property type="entry name" value="RING/U-box"/>
    <property type="match status" value="1"/>
</dbReference>